<protein>
    <submittedName>
        <fullName evidence="3">Por secretion system C-terminal sorting domain-containing protein</fullName>
    </submittedName>
</protein>
<dbReference type="Proteomes" id="UP000198561">
    <property type="component" value="Unassembled WGS sequence"/>
</dbReference>
<name>A0A1H6H0U9_CHRCI</name>
<dbReference type="Gene3D" id="2.60.120.200">
    <property type="match status" value="1"/>
</dbReference>
<accession>A0A1H6H0U9</accession>
<sequence length="258" mass="26654">MKKLYSFFATVMLASGIFAQTVFSATFDDVTGTGGNDGAWSGSAAGSGFTDGSTSYTTGGNWTFAKVYKGNGCLKAGTSTLKGTVTTPTFNLTGSATLTFRAGAWDGSSEKTTLNISASGATLGQANVTIVKGAFSNYTVNITGATGPVTLTFEGSTAANSRFFIDDIVVSTSGTLAVTDAKSKKAGSFIKNSFVKNNEIVFGADVKDVKVFNMFGQIVKEASVKENGTVNVAELAKGNYIVTGTVNNQPVSQKVLKD</sequence>
<reference evidence="3 4" key="1">
    <citation type="submission" date="2016-10" db="EMBL/GenBank/DDBJ databases">
        <authorList>
            <person name="de Groot N.N."/>
        </authorList>
    </citation>
    <scope>NUCLEOTIDE SEQUENCE [LARGE SCALE GENOMIC DNA]</scope>
    <source>
        <strain evidence="3 4">DSM 23031</strain>
    </source>
</reference>
<organism evidence="3 4">
    <name type="scientific">Chryseobacterium culicis</name>
    <dbReference type="NCBI Taxonomy" id="680127"/>
    <lineage>
        <taxon>Bacteria</taxon>
        <taxon>Pseudomonadati</taxon>
        <taxon>Bacteroidota</taxon>
        <taxon>Flavobacteriia</taxon>
        <taxon>Flavobacteriales</taxon>
        <taxon>Weeksellaceae</taxon>
        <taxon>Chryseobacterium group</taxon>
        <taxon>Chryseobacterium</taxon>
    </lineage>
</organism>
<dbReference type="EMBL" id="FNWQ01000001">
    <property type="protein sequence ID" value="SEH27870.1"/>
    <property type="molecule type" value="Genomic_DNA"/>
</dbReference>
<feature type="chain" id="PRO_5011645329" evidence="2">
    <location>
        <begin position="25"/>
        <end position="258"/>
    </location>
</feature>
<dbReference type="AlphaFoldDB" id="A0A1H6H0U9"/>
<dbReference type="InterPro" id="IPR026444">
    <property type="entry name" value="Secre_tail"/>
</dbReference>
<feature type="signal peptide" evidence="2">
    <location>
        <begin position="1"/>
        <end position="24"/>
    </location>
</feature>
<evidence type="ECO:0000313" key="4">
    <source>
        <dbReference type="Proteomes" id="UP000198561"/>
    </source>
</evidence>
<gene>
    <name evidence="3" type="ORF">SAMN05421593_0526</name>
</gene>
<dbReference type="STRING" id="680127.SAMN05421593_0526"/>
<keyword evidence="1 2" id="KW-0732">Signal</keyword>
<dbReference type="NCBIfam" id="TIGR04183">
    <property type="entry name" value="Por_Secre_tail"/>
    <property type="match status" value="1"/>
</dbReference>
<evidence type="ECO:0000256" key="2">
    <source>
        <dbReference type="SAM" id="SignalP"/>
    </source>
</evidence>
<proteinExistence type="predicted"/>
<evidence type="ECO:0000256" key="1">
    <source>
        <dbReference type="ARBA" id="ARBA00022729"/>
    </source>
</evidence>
<dbReference type="RefSeq" id="WP_089689762.1">
    <property type="nucleotide sequence ID" value="NZ_DALZIY010000001.1"/>
</dbReference>
<dbReference type="OrthoDB" id="1465721at2"/>
<evidence type="ECO:0000313" key="3">
    <source>
        <dbReference type="EMBL" id="SEH27870.1"/>
    </source>
</evidence>